<comment type="similarity">
    <text evidence="8 17">Belongs to the HisA/HisF family.</text>
</comment>
<evidence type="ECO:0000256" key="6">
    <source>
        <dbReference type="ARBA" id="ARBA00007731"/>
    </source>
</evidence>
<dbReference type="NCBIfam" id="NF000768">
    <property type="entry name" value="PRK00051.1"/>
    <property type="match status" value="1"/>
</dbReference>
<sequence length="428" mass="48594">MQKKIVVHMYLKNGKAVTGFDGKELLEDGDVMSIAQHYSNNGADELLIFDLSDDDADHEQSLNLIRQISRVIDIPMSGGGHIKNLEDVKKLLYAGCQQVFLNYAKAANIDLTEEVSKRFGKEKIAICTDSFAQLQANKARVNEYTSRVILLCDEVDVRTTARLVEVPVLPVSTRADRHGLLKLLMLDNICGVCGDTFSDLNEDLMAAKLEAKKHGVEINTFESKMSWNELKLNSDGMIPVVVQDYKNLEVLMVAYMNREAFEKTVESGKMTYWSRSRNELWQKGATSGHVQYVKQLSIDCDNDTILAKVQQIGAACHTGNRSCFYREILKKDYHETNPAIVFDHLYKLIEDRKQHPKEGSYTNYLLEQGIDKILKKVGEEATEIIIAAKNPNPEEIKYEISDFLYHVMVLMSERGVTWDDITRELANR</sequence>
<dbReference type="SUPFAM" id="SSF101386">
    <property type="entry name" value="all-alpha NTP pyrophosphatases"/>
    <property type="match status" value="1"/>
</dbReference>
<comment type="catalytic activity">
    <reaction evidence="2 16">
        <text>1-(5-phospho-beta-D-ribosyl)-ATP + H2O = 1-(5-phospho-beta-D-ribosyl)-5'-AMP + diphosphate + H(+)</text>
        <dbReference type="Rhea" id="RHEA:22828"/>
        <dbReference type="ChEBI" id="CHEBI:15377"/>
        <dbReference type="ChEBI" id="CHEBI:15378"/>
        <dbReference type="ChEBI" id="CHEBI:33019"/>
        <dbReference type="ChEBI" id="CHEBI:59457"/>
        <dbReference type="ChEBI" id="CHEBI:73183"/>
        <dbReference type="EC" id="3.6.1.31"/>
    </reaction>
</comment>
<name>A0ABX2GZD8_9FIRM</name>
<dbReference type="Gene3D" id="3.20.20.70">
    <property type="entry name" value="Aldolase class I"/>
    <property type="match status" value="1"/>
</dbReference>
<dbReference type="NCBIfam" id="TIGR03188">
    <property type="entry name" value="histidine_hisI"/>
    <property type="match status" value="1"/>
</dbReference>
<dbReference type="InterPro" id="IPR023019">
    <property type="entry name" value="His_synth_HisIE"/>
</dbReference>
<dbReference type="PANTHER" id="PTHR42945">
    <property type="entry name" value="HISTIDINE BIOSYNTHESIS BIFUNCTIONAL PROTEIN"/>
    <property type="match status" value="1"/>
</dbReference>
<evidence type="ECO:0000313" key="20">
    <source>
        <dbReference type="Proteomes" id="UP000821846"/>
    </source>
</evidence>
<evidence type="ECO:0000256" key="3">
    <source>
        <dbReference type="ARBA" id="ARBA00004496"/>
    </source>
</evidence>
<reference evidence="19 20" key="1">
    <citation type="journal article" date="2020" name="Cell Host Microbe">
        <title>Functional and Genomic Variation between Human-Derived Isolates of Lachnospiraceae Reveals Inter- and Intra-Species Diversity.</title>
        <authorList>
            <person name="Sorbara M.T."/>
            <person name="Littmann E.R."/>
            <person name="Fontana E."/>
            <person name="Moody T.U."/>
            <person name="Kohout C.E."/>
            <person name="Gjonbalaj M."/>
            <person name="Eaton V."/>
            <person name="Seok R."/>
            <person name="Leiner I.M."/>
            <person name="Pamer E.G."/>
        </authorList>
    </citation>
    <scope>NUCLEOTIDE SEQUENCE [LARGE SCALE GENOMIC DNA]</scope>
    <source>
        <strain evidence="19 20">MSK.14.16</strain>
    </source>
</reference>
<dbReference type="GO" id="GO:0004636">
    <property type="term" value="F:phosphoribosyl-ATP diphosphatase activity"/>
    <property type="evidence" value="ECO:0007669"/>
    <property type="project" value="UniProtKB-EC"/>
</dbReference>
<dbReference type="NCBIfam" id="NF002747">
    <property type="entry name" value="PRK02759.1"/>
    <property type="match status" value="1"/>
</dbReference>
<evidence type="ECO:0000256" key="8">
    <source>
        <dbReference type="ARBA" id="ARBA00009667"/>
    </source>
</evidence>
<evidence type="ECO:0000256" key="7">
    <source>
        <dbReference type="ARBA" id="ARBA00008299"/>
    </source>
</evidence>
<evidence type="ECO:0000256" key="12">
    <source>
        <dbReference type="ARBA" id="ARBA00022801"/>
    </source>
</evidence>
<dbReference type="InterPro" id="IPR038019">
    <property type="entry name" value="PRib_AMP_CycHydrolase_sf"/>
</dbReference>
<keyword evidence="12 16" id="KW-0378">Hydrolase</keyword>
<keyword evidence="15 16" id="KW-0511">Multifunctional enzyme</keyword>
<dbReference type="Proteomes" id="UP000821846">
    <property type="component" value="Unassembled WGS sequence"/>
</dbReference>
<feature type="region of interest" description="Phosphoribosyl-ATP pyrophosphohydrolase" evidence="16">
    <location>
        <begin position="342"/>
        <end position="428"/>
    </location>
</feature>
<dbReference type="Gene3D" id="1.10.287.1080">
    <property type="entry name" value="MazG-like"/>
    <property type="match status" value="1"/>
</dbReference>
<dbReference type="InterPro" id="IPR013785">
    <property type="entry name" value="Aldolase_TIM"/>
</dbReference>
<keyword evidence="9 16" id="KW-0963">Cytoplasm</keyword>
<dbReference type="Pfam" id="PF00977">
    <property type="entry name" value="His_biosynth"/>
    <property type="match status" value="1"/>
</dbReference>
<accession>A0ABX2GZD8</accession>
<keyword evidence="11 16" id="KW-0547">Nucleotide-binding</keyword>
<dbReference type="InterPro" id="IPR006062">
    <property type="entry name" value="His_biosynth"/>
</dbReference>
<dbReference type="RefSeq" id="WP_173866378.1">
    <property type="nucleotide sequence ID" value="NZ_JAAWUU010000024.1"/>
</dbReference>
<evidence type="ECO:0000256" key="17">
    <source>
        <dbReference type="RuleBase" id="RU003657"/>
    </source>
</evidence>
<gene>
    <name evidence="16" type="primary">hisI</name>
    <name evidence="16" type="synonym">hisIE</name>
    <name evidence="19" type="ORF">HFM93_08320</name>
</gene>
<evidence type="ECO:0000259" key="18">
    <source>
        <dbReference type="Pfam" id="PF01502"/>
    </source>
</evidence>
<dbReference type="CDD" id="cd11534">
    <property type="entry name" value="NTP-PPase_HisIE_like"/>
    <property type="match status" value="1"/>
</dbReference>
<evidence type="ECO:0000256" key="10">
    <source>
        <dbReference type="ARBA" id="ARBA00022605"/>
    </source>
</evidence>
<evidence type="ECO:0000256" key="14">
    <source>
        <dbReference type="ARBA" id="ARBA00023102"/>
    </source>
</evidence>
<dbReference type="EC" id="3.6.1.31" evidence="16"/>
<dbReference type="HAMAP" id="MF_01020">
    <property type="entry name" value="HisE"/>
    <property type="match status" value="1"/>
</dbReference>
<dbReference type="HAMAP" id="MF_01021">
    <property type="entry name" value="HisI"/>
    <property type="match status" value="1"/>
</dbReference>
<keyword evidence="10 16" id="KW-0028">Amino-acid biosynthesis</keyword>
<dbReference type="EMBL" id="JAAWUZ010000025">
    <property type="protein sequence ID" value="NSG30278.1"/>
    <property type="molecule type" value="Genomic_DNA"/>
</dbReference>
<organism evidence="19 20">
    <name type="scientific">Faecalicatena fissicatena</name>
    <dbReference type="NCBI Taxonomy" id="290055"/>
    <lineage>
        <taxon>Bacteria</taxon>
        <taxon>Bacillati</taxon>
        <taxon>Bacillota</taxon>
        <taxon>Clostridia</taxon>
        <taxon>Lachnospirales</taxon>
        <taxon>Lachnospiraceae</taxon>
        <taxon>Faecalicatena</taxon>
    </lineage>
</organism>
<evidence type="ECO:0000256" key="4">
    <source>
        <dbReference type="ARBA" id="ARBA00005169"/>
    </source>
</evidence>
<feature type="region of interest" description="Phosphoribosyl-AMP cyclohydrolase" evidence="16">
    <location>
        <begin position="1"/>
        <end position="341"/>
    </location>
</feature>
<dbReference type="InterPro" id="IPR026660">
    <property type="entry name" value="PRA-CH"/>
</dbReference>
<keyword evidence="20" id="KW-1185">Reference proteome</keyword>
<comment type="pathway">
    <text evidence="5 16">Amino-acid biosynthesis; L-histidine biosynthesis; L-histidine from 5-phospho-alpha-D-ribose 1-diphosphate: step 2/9.</text>
</comment>
<comment type="subcellular location">
    <subcellularLocation>
        <location evidence="3 16">Cytoplasm</location>
    </subcellularLocation>
</comment>
<evidence type="ECO:0000256" key="5">
    <source>
        <dbReference type="ARBA" id="ARBA00005204"/>
    </source>
</evidence>
<evidence type="ECO:0000256" key="13">
    <source>
        <dbReference type="ARBA" id="ARBA00022840"/>
    </source>
</evidence>
<comment type="similarity">
    <text evidence="6 16">In the C-terminal section; belongs to the PRA-PH family.</text>
</comment>
<dbReference type="InterPro" id="IPR002496">
    <property type="entry name" value="PRib_AMP_CycHydrolase_dom"/>
</dbReference>
<comment type="pathway">
    <text evidence="4 16">Amino-acid biosynthesis; L-histidine biosynthesis; L-histidine from 5-phospho-alpha-D-ribose 1-diphosphate: step 3/9.</text>
</comment>
<evidence type="ECO:0000256" key="16">
    <source>
        <dbReference type="HAMAP-Rule" id="MF_01019"/>
    </source>
</evidence>
<keyword evidence="13 16" id="KW-0067">ATP-binding</keyword>
<proteinExistence type="inferred from homology"/>
<dbReference type="Pfam" id="PF01503">
    <property type="entry name" value="PRA-PH"/>
    <property type="match status" value="1"/>
</dbReference>
<dbReference type="Pfam" id="PF01502">
    <property type="entry name" value="PRA-CH"/>
    <property type="match status" value="1"/>
</dbReference>
<evidence type="ECO:0000256" key="15">
    <source>
        <dbReference type="ARBA" id="ARBA00023268"/>
    </source>
</evidence>
<dbReference type="InterPro" id="IPR008179">
    <property type="entry name" value="HisE"/>
</dbReference>
<dbReference type="SUPFAM" id="SSF141734">
    <property type="entry name" value="HisI-like"/>
    <property type="match status" value="1"/>
</dbReference>
<comment type="catalytic activity">
    <reaction evidence="1 16">
        <text>1-(5-phospho-beta-D-ribosyl)-5'-AMP + H2O = 1-(5-phospho-beta-D-ribosyl)-5-[(5-phospho-beta-D-ribosylamino)methylideneamino]imidazole-4-carboxamide</text>
        <dbReference type="Rhea" id="RHEA:20049"/>
        <dbReference type="ChEBI" id="CHEBI:15377"/>
        <dbReference type="ChEBI" id="CHEBI:58435"/>
        <dbReference type="ChEBI" id="CHEBI:59457"/>
        <dbReference type="EC" id="3.5.4.19"/>
    </reaction>
</comment>
<keyword evidence="14 16" id="KW-0368">Histidine biosynthesis</keyword>
<dbReference type="SUPFAM" id="SSF51366">
    <property type="entry name" value="Ribulose-phoshate binding barrel"/>
    <property type="match status" value="1"/>
</dbReference>
<evidence type="ECO:0000256" key="2">
    <source>
        <dbReference type="ARBA" id="ARBA00001460"/>
    </source>
</evidence>
<evidence type="ECO:0000313" key="19">
    <source>
        <dbReference type="EMBL" id="NSG30278.1"/>
    </source>
</evidence>
<dbReference type="GO" id="GO:0004635">
    <property type="term" value="F:phosphoribosyl-AMP cyclohydrolase activity"/>
    <property type="evidence" value="ECO:0007669"/>
    <property type="project" value="UniProtKB-EC"/>
</dbReference>
<protein>
    <recommendedName>
        <fullName evidence="16">Histidine biosynthesis bifunctional protein HisIE</fullName>
    </recommendedName>
    <domain>
        <recommendedName>
            <fullName evidence="16">Phosphoribosyl-AMP cyclohydrolase</fullName>
            <shortName evidence="16">PRA-CH</shortName>
            <ecNumber evidence="16">3.5.4.19</ecNumber>
        </recommendedName>
    </domain>
    <domain>
        <recommendedName>
            <fullName evidence="16">Phosphoribosyl-ATP pyrophosphatase</fullName>
            <shortName evidence="16">PRA-PH</shortName>
            <ecNumber evidence="16">3.6.1.31</ecNumber>
        </recommendedName>
    </domain>
</protein>
<evidence type="ECO:0000256" key="11">
    <source>
        <dbReference type="ARBA" id="ARBA00022741"/>
    </source>
</evidence>
<dbReference type="PANTHER" id="PTHR42945:SF1">
    <property type="entry name" value="HISTIDINE BIOSYNTHESIS BIFUNCTIONAL PROTEIN HIS7"/>
    <property type="match status" value="1"/>
</dbReference>
<feature type="domain" description="Phosphoribosyl-AMP cyclohydrolase" evidence="18">
    <location>
        <begin position="252"/>
        <end position="325"/>
    </location>
</feature>
<evidence type="ECO:0000256" key="9">
    <source>
        <dbReference type="ARBA" id="ARBA00022490"/>
    </source>
</evidence>
<comment type="similarity">
    <text evidence="7 16">In the N-terminal section; belongs to the PRA-CH family.</text>
</comment>
<dbReference type="Gene3D" id="3.10.20.810">
    <property type="entry name" value="Phosphoribosyl-AMP cyclohydrolase"/>
    <property type="match status" value="1"/>
</dbReference>
<comment type="caution">
    <text evidence="19">The sequence shown here is derived from an EMBL/GenBank/DDBJ whole genome shotgun (WGS) entry which is preliminary data.</text>
</comment>
<dbReference type="EC" id="3.5.4.19" evidence="16"/>
<dbReference type="HAMAP" id="MF_01019">
    <property type="entry name" value="HisIE"/>
    <property type="match status" value="1"/>
</dbReference>
<dbReference type="InterPro" id="IPR021130">
    <property type="entry name" value="PRib-ATP_PPHydrolase-like"/>
</dbReference>
<dbReference type="InterPro" id="IPR011060">
    <property type="entry name" value="RibuloseP-bd_barrel"/>
</dbReference>
<evidence type="ECO:0000256" key="1">
    <source>
        <dbReference type="ARBA" id="ARBA00000024"/>
    </source>
</evidence>